<feature type="domain" description="Peptidase S74" evidence="1">
    <location>
        <begin position="207"/>
        <end position="274"/>
    </location>
</feature>
<dbReference type="Gene3D" id="1.20.5.1240">
    <property type="entry name" value="Endo-n-acetylneuraminidase"/>
    <property type="match status" value="1"/>
</dbReference>
<dbReference type="Proteomes" id="UP000075377">
    <property type="component" value="Unassembled WGS sequence"/>
</dbReference>
<organism evidence="2 3">
    <name type="scientific">Acetobacter malorum</name>
    <dbReference type="NCBI Taxonomy" id="178901"/>
    <lineage>
        <taxon>Bacteria</taxon>
        <taxon>Pseudomonadati</taxon>
        <taxon>Pseudomonadota</taxon>
        <taxon>Alphaproteobacteria</taxon>
        <taxon>Acetobacterales</taxon>
        <taxon>Acetobacteraceae</taxon>
        <taxon>Acetobacter</taxon>
    </lineage>
</organism>
<name>A0A149UKQ9_9PROT</name>
<dbReference type="OrthoDB" id="564699at2"/>
<dbReference type="AlphaFoldDB" id="A0A149UKQ9"/>
<gene>
    <name evidence="2" type="ORF">AD951_11465</name>
</gene>
<evidence type="ECO:0000313" key="2">
    <source>
        <dbReference type="EMBL" id="KXV68465.1"/>
    </source>
</evidence>
<dbReference type="Gene3D" id="4.10.1090.10">
    <property type="entry name" value="Endosialidase, domain 4"/>
    <property type="match status" value="1"/>
</dbReference>
<proteinExistence type="predicted"/>
<evidence type="ECO:0000313" key="3">
    <source>
        <dbReference type="Proteomes" id="UP000075377"/>
    </source>
</evidence>
<dbReference type="EMBL" id="LHZX01000308">
    <property type="protein sequence ID" value="KXV68465.1"/>
    <property type="molecule type" value="Genomic_DNA"/>
</dbReference>
<comment type="caution">
    <text evidence="2">The sequence shown here is derived from an EMBL/GenBank/DDBJ whole genome shotgun (WGS) entry which is preliminary data.</text>
</comment>
<accession>A0A149UKQ9</accession>
<dbReference type="InterPro" id="IPR044914">
    <property type="entry name" value="Endosialidase_C_dom_sf"/>
</dbReference>
<dbReference type="Pfam" id="PF13884">
    <property type="entry name" value="Peptidase_S74"/>
    <property type="match status" value="1"/>
</dbReference>
<dbReference type="RefSeq" id="WP_061502031.1">
    <property type="nucleotide sequence ID" value="NZ_LHZX01000308.1"/>
</dbReference>
<dbReference type="InterPro" id="IPR030392">
    <property type="entry name" value="S74_ICA"/>
</dbReference>
<reference evidence="2 3" key="1">
    <citation type="submission" date="2015-06" db="EMBL/GenBank/DDBJ databases">
        <title>Improved classification and identification of acetic acid bacteria using matrix-assisted laser desorption/ionization time-of-flight mass spectrometry; Gluconobacter nephelii and Gluconobacter uchimurae are later heterotypic synonyms of Gluconobacter japonicus and Gluconobacter oxydans, respectively.</title>
        <authorList>
            <person name="Li L."/>
            <person name="Cleenwerck I."/>
            <person name="De Vuyst L."/>
            <person name="Vandamme P."/>
        </authorList>
    </citation>
    <scope>NUCLEOTIDE SEQUENCE [LARGE SCALE GENOMIC DNA]</scope>
    <source>
        <strain evidence="2 3">LMG 1699</strain>
    </source>
</reference>
<protein>
    <recommendedName>
        <fullName evidence="1">Peptidase S74 domain-containing protein</fullName>
    </recommendedName>
</protein>
<feature type="non-terminal residue" evidence="2">
    <location>
        <position position="292"/>
    </location>
</feature>
<sequence length="292" mass="29366">MTYGAPNNLDLSACTISADGGKTSQTLAGLSQSVASNASGVASAQTDAAVAKTLATTANTNVASAQSDASSALTTAAAAQNAVGTPVQANTASKAGGYVAFDANGYALIPTLVAKTAWAPASAQINFNAGATGAIACYAGLSVNVSDGSGTVLSGVTRYAPKNGKLACYFNNTFTLIGPDTDGGMDLGASNMAFNNCYLKTAPTVTSDTNQKTIIGSLADASYVNGQKLLKAADVVEAKVYQLNAAIAEKGADTARLHIGYIAQEWEAALISVGLDAEKMGLLISYPLRALL</sequence>
<evidence type="ECO:0000259" key="1">
    <source>
        <dbReference type="Pfam" id="PF13884"/>
    </source>
</evidence>